<dbReference type="PROSITE" id="PS00108">
    <property type="entry name" value="PROTEIN_KINASE_ST"/>
    <property type="match status" value="1"/>
</dbReference>
<evidence type="ECO:0000256" key="3">
    <source>
        <dbReference type="ARBA" id="ARBA00022840"/>
    </source>
</evidence>
<feature type="region of interest" description="Disordered" evidence="6">
    <location>
        <begin position="337"/>
        <end position="379"/>
    </location>
</feature>
<keyword evidence="2 4" id="KW-0547">Nucleotide-binding</keyword>
<sequence>MTEEKCIRQDLIDAGSLVDRVQIGSGGFGIIYKARHKDWAFPVAVKELYGPSSNDVLSEARLMCEGSCQFVLRLLGVCQSPMPQGSWRLGLVMQFMENGSLEALLERLSHLPWPLTFRLAHQVALGMNFLHLRNPVLLHLDLKPSNVLLDDSFNAQLTDFGLAKLMSSVSSVSRESQGGTISYMPPEAIEDVNYKPTPAYDVFSYGILLWSLITGEKPYSYAKSSLIKWHIPRGQRPNISHIDSTAVEKLGDMMELMQSCWDREQKNRPLFSDCILITEKVSEHYRPGILDAIHRVHDILSKMPTRESMDSLNKEISSLRVNSDQQSPAGASLDKHLPVQQATGPGPQQETSGSERSKNIKPEHHPPPPMRMHSAESRNPTTNQQYAYNQETSGSVRSKNIKPEHHHPPPPMRMHSAESRNQTTNQQYAYNQNPFSLPAFKPQDWYMGQPLSHSQPVIHITASNVSGIQIGHNNMMHITKTTDKKHKTKKAN</sequence>
<dbReference type="InterPro" id="IPR051681">
    <property type="entry name" value="Ser/Thr_Kinases-Pseudokinases"/>
</dbReference>
<proteinExistence type="inferred from homology"/>
<dbReference type="InterPro" id="IPR000719">
    <property type="entry name" value="Prot_kinase_dom"/>
</dbReference>
<feature type="compositionally biased region" description="Polar residues" evidence="6">
    <location>
        <begin position="340"/>
        <end position="352"/>
    </location>
</feature>
<dbReference type="InterPro" id="IPR001245">
    <property type="entry name" value="Ser-Thr/Tyr_kinase_cat_dom"/>
</dbReference>
<dbReference type="InterPro" id="IPR008271">
    <property type="entry name" value="Ser/Thr_kinase_AS"/>
</dbReference>
<feature type="binding site" evidence="4">
    <location>
        <position position="46"/>
    </location>
    <ligand>
        <name>ATP</name>
        <dbReference type="ChEBI" id="CHEBI:30616"/>
    </ligand>
</feature>
<dbReference type="InterPro" id="IPR017441">
    <property type="entry name" value="Protein_kinase_ATP_BS"/>
</dbReference>
<evidence type="ECO:0000256" key="1">
    <source>
        <dbReference type="ARBA" id="ARBA00022527"/>
    </source>
</evidence>
<dbReference type="PROSITE" id="PS50011">
    <property type="entry name" value="PROTEIN_KINASE_DOM"/>
    <property type="match status" value="1"/>
</dbReference>
<dbReference type="SMART" id="SM00220">
    <property type="entry name" value="S_TKc"/>
    <property type="match status" value="1"/>
</dbReference>
<dbReference type="EMBL" id="JAGXEW010000049">
    <property type="protein sequence ID" value="KAK1152014.1"/>
    <property type="molecule type" value="Genomic_DNA"/>
</dbReference>
<evidence type="ECO:0000256" key="5">
    <source>
        <dbReference type="RuleBase" id="RU000304"/>
    </source>
</evidence>
<comment type="caution">
    <text evidence="8">The sequence shown here is derived from an EMBL/GenBank/DDBJ whole genome shotgun (WGS) entry which is preliminary data.</text>
</comment>
<name>A0AAD8FSW9_ACIOX</name>
<dbReference type="SUPFAM" id="SSF56112">
    <property type="entry name" value="Protein kinase-like (PK-like)"/>
    <property type="match status" value="1"/>
</dbReference>
<evidence type="ECO:0000313" key="8">
    <source>
        <dbReference type="EMBL" id="KAK1152014.1"/>
    </source>
</evidence>
<feature type="compositionally biased region" description="Basic and acidic residues" evidence="6">
    <location>
        <begin position="353"/>
        <end position="366"/>
    </location>
</feature>
<keyword evidence="8" id="KW-0808">Transferase</keyword>
<evidence type="ECO:0000259" key="7">
    <source>
        <dbReference type="PROSITE" id="PS50011"/>
    </source>
</evidence>
<keyword evidence="9" id="KW-1185">Reference proteome</keyword>
<dbReference type="GO" id="GO:0005524">
    <property type="term" value="F:ATP binding"/>
    <property type="evidence" value="ECO:0007669"/>
    <property type="project" value="UniProtKB-UniRule"/>
</dbReference>
<dbReference type="Proteomes" id="UP001230051">
    <property type="component" value="Unassembled WGS sequence"/>
</dbReference>
<dbReference type="Pfam" id="PF07714">
    <property type="entry name" value="PK_Tyr_Ser-Thr"/>
    <property type="match status" value="1"/>
</dbReference>
<evidence type="ECO:0000313" key="9">
    <source>
        <dbReference type="Proteomes" id="UP001230051"/>
    </source>
</evidence>
<dbReference type="AlphaFoldDB" id="A0AAD8FSW9"/>
<keyword evidence="8" id="KW-0675">Receptor</keyword>
<protein>
    <submittedName>
        <fullName evidence="8">Receptor-interacting serine/threonine-protein kinase 4 isoform X2</fullName>
    </submittedName>
</protein>
<accession>A0AAD8FSW9</accession>
<gene>
    <name evidence="8" type="primary">RIPK3</name>
    <name evidence="8" type="ORF">AOXY_G31905</name>
</gene>
<feature type="domain" description="Protein kinase" evidence="7">
    <location>
        <begin position="17"/>
        <end position="281"/>
    </location>
</feature>
<keyword evidence="1 5" id="KW-0723">Serine/threonine-protein kinase</keyword>
<keyword evidence="3 4" id="KW-0067">ATP-binding</keyword>
<evidence type="ECO:0000256" key="4">
    <source>
        <dbReference type="PROSITE-ProRule" id="PRU10141"/>
    </source>
</evidence>
<organism evidence="8 9">
    <name type="scientific">Acipenser oxyrinchus oxyrinchus</name>
    <dbReference type="NCBI Taxonomy" id="40147"/>
    <lineage>
        <taxon>Eukaryota</taxon>
        <taxon>Metazoa</taxon>
        <taxon>Chordata</taxon>
        <taxon>Craniata</taxon>
        <taxon>Vertebrata</taxon>
        <taxon>Euteleostomi</taxon>
        <taxon>Actinopterygii</taxon>
        <taxon>Chondrostei</taxon>
        <taxon>Acipenseriformes</taxon>
        <taxon>Acipenseridae</taxon>
        <taxon>Acipenser</taxon>
    </lineage>
</organism>
<feature type="region of interest" description="Disordered" evidence="6">
    <location>
        <begin position="391"/>
        <end position="421"/>
    </location>
</feature>
<dbReference type="PANTHER" id="PTHR44329:SF297">
    <property type="entry name" value="RECEPTOR-INTERACTING SERINE_THREONINE-PROTEIN KINASE 3"/>
    <property type="match status" value="1"/>
</dbReference>
<dbReference type="PANTHER" id="PTHR44329">
    <property type="entry name" value="SERINE/THREONINE-PROTEIN KINASE TNNI3K-RELATED"/>
    <property type="match status" value="1"/>
</dbReference>
<dbReference type="InterPro" id="IPR011009">
    <property type="entry name" value="Kinase-like_dom_sf"/>
</dbReference>
<dbReference type="Gene3D" id="1.10.510.10">
    <property type="entry name" value="Transferase(Phosphotransferase) domain 1"/>
    <property type="match status" value="1"/>
</dbReference>
<dbReference type="PROSITE" id="PS00107">
    <property type="entry name" value="PROTEIN_KINASE_ATP"/>
    <property type="match status" value="1"/>
</dbReference>
<evidence type="ECO:0000256" key="6">
    <source>
        <dbReference type="SAM" id="MobiDB-lite"/>
    </source>
</evidence>
<evidence type="ECO:0000256" key="2">
    <source>
        <dbReference type="ARBA" id="ARBA00022741"/>
    </source>
</evidence>
<keyword evidence="8" id="KW-0418">Kinase</keyword>
<dbReference type="GO" id="GO:0004706">
    <property type="term" value="F:JUN kinase kinase kinase activity"/>
    <property type="evidence" value="ECO:0007669"/>
    <property type="project" value="TreeGrafter"/>
</dbReference>
<comment type="similarity">
    <text evidence="5">Belongs to the protein kinase superfamily.</text>
</comment>
<reference evidence="8" key="1">
    <citation type="submission" date="2022-02" db="EMBL/GenBank/DDBJ databases">
        <title>Atlantic sturgeon de novo genome assembly.</title>
        <authorList>
            <person name="Stock M."/>
            <person name="Klopp C."/>
            <person name="Guiguen Y."/>
            <person name="Cabau C."/>
            <person name="Parinello H."/>
            <person name="Santidrian Yebra-Pimentel E."/>
            <person name="Kuhl H."/>
            <person name="Dirks R.P."/>
            <person name="Guessner J."/>
            <person name="Wuertz S."/>
            <person name="Du K."/>
            <person name="Schartl M."/>
        </authorList>
    </citation>
    <scope>NUCLEOTIDE SEQUENCE</scope>
    <source>
        <strain evidence="8">STURGEONOMICS-FGT-2020</strain>
        <tissue evidence="8">Whole blood</tissue>
    </source>
</reference>